<comment type="caution">
    <text evidence="2">The sequence shown here is derived from an EMBL/GenBank/DDBJ whole genome shotgun (WGS) entry which is preliminary data.</text>
</comment>
<evidence type="ECO:0000313" key="3">
    <source>
        <dbReference type="Proteomes" id="UP001054945"/>
    </source>
</evidence>
<evidence type="ECO:0000256" key="1">
    <source>
        <dbReference type="SAM" id="SignalP"/>
    </source>
</evidence>
<dbReference type="AlphaFoldDB" id="A0AAV4RRD3"/>
<dbReference type="Proteomes" id="UP001054945">
    <property type="component" value="Unassembled WGS sequence"/>
</dbReference>
<dbReference type="PANTHER" id="PTHR20921">
    <property type="entry name" value="TRANSMEMBRANE PROTEIN 222"/>
    <property type="match status" value="1"/>
</dbReference>
<dbReference type="Pfam" id="PF05608">
    <property type="entry name" value="RTE1"/>
    <property type="match status" value="1"/>
</dbReference>
<evidence type="ECO:0000313" key="2">
    <source>
        <dbReference type="EMBL" id="GIY22865.1"/>
    </source>
</evidence>
<keyword evidence="3" id="KW-1185">Reference proteome</keyword>
<name>A0AAV4RRD3_CAEEX</name>
<sequence>MLSTCRAWLYIALILDELQGCMISCKIWNVVLEFTNTDTVALLVMKEQFSNKSINSDSETPDCDAPLMDHKKSRYPFCIVWTPIPIITWLCPLIGHMGIAMSSGIIRDFAGPYYVSEDEMAFGKPTKYWQLHPDKARGERSGWDAGVTEASEIYKGRMHNLCCDNCHSHVACALNTMHYDGSTSWNMVKLWFYMLLYGKYPNVCCRSFSNNCDVSFLICLQWLSFLEQKNSAGYIGNMKHVLIFQPNSASWRAICAMKNHLDLELNHFTRVLDTCNSFLCLIRTSNNVDAFQKNDTNVIKQNPQLKLLSILGKKGFSHA</sequence>
<feature type="signal peptide" evidence="1">
    <location>
        <begin position="1"/>
        <end position="20"/>
    </location>
</feature>
<feature type="chain" id="PRO_5044022597" evidence="1">
    <location>
        <begin position="21"/>
        <end position="319"/>
    </location>
</feature>
<protein>
    <submittedName>
        <fullName evidence="2">Transmembrane protein 222</fullName>
    </submittedName>
</protein>
<keyword evidence="2" id="KW-0472">Membrane</keyword>
<dbReference type="InterPro" id="IPR008496">
    <property type="entry name" value="TMEM222/RTE1"/>
</dbReference>
<keyword evidence="1" id="KW-0732">Signal</keyword>
<accession>A0AAV4RRD3</accession>
<dbReference type="PANTHER" id="PTHR20921:SF0">
    <property type="entry name" value="TRANSMEMBRANE PROTEIN 222"/>
    <property type="match status" value="1"/>
</dbReference>
<gene>
    <name evidence="2" type="primary">TMEM222</name>
    <name evidence="2" type="ORF">CEXT_616971</name>
</gene>
<keyword evidence="2" id="KW-0812">Transmembrane</keyword>
<organism evidence="2 3">
    <name type="scientific">Caerostris extrusa</name>
    <name type="common">Bark spider</name>
    <name type="synonym">Caerostris bankana</name>
    <dbReference type="NCBI Taxonomy" id="172846"/>
    <lineage>
        <taxon>Eukaryota</taxon>
        <taxon>Metazoa</taxon>
        <taxon>Ecdysozoa</taxon>
        <taxon>Arthropoda</taxon>
        <taxon>Chelicerata</taxon>
        <taxon>Arachnida</taxon>
        <taxon>Araneae</taxon>
        <taxon>Araneomorphae</taxon>
        <taxon>Entelegynae</taxon>
        <taxon>Araneoidea</taxon>
        <taxon>Araneidae</taxon>
        <taxon>Caerostris</taxon>
    </lineage>
</organism>
<dbReference type="EMBL" id="BPLR01008206">
    <property type="protein sequence ID" value="GIY22865.1"/>
    <property type="molecule type" value="Genomic_DNA"/>
</dbReference>
<reference evidence="2 3" key="1">
    <citation type="submission" date="2021-06" db="EMBL/GenBank/DDBJ databases">
        <title>Caerostris extrusa draft genome.</title>
        <authorList>
            <person name="Kono N."/>
            <person name="Arakawa K."/>
        </authorList>
    </citation>
    <scope>NUCLEOTIDE SEQUENCE [LARGE SCALE GENOMIC DNA]</scope>
</reference>
<proteinExistence type="predicted"/>